<feature type="domain" description="HTH lysR-type" evidence="6">
    <location>
        <begin position="53"/>
        <end position="110"/>
    </location>
</feature>
<feature type="region of interest" description="Disordered" evidence="5">
    <location>
        <begin position="22"/>
        <end position="47"/>
    </location>
</feature>
<organism evidence="7 8">
    <name type="scientific">Verticiella sediminum</name>
    <dbReference type="NCBI Taxonomy" id="1247510"/>
    <lineage>
        <taxon>Bacteria</taxon>
        <taxon>Pseudomonadati</taxon>
        <taxon>Pseudomonadota</taxon>
        <taxon>Betaproteobacteria</taxon>
        <taxon>Burkholderiales</taxon>
        <taxon>Alcaligenaceae</taxon>
        <taxon>Verticiella</taxon>
    </lineage>
</organism>
<dbReference type="InterPro" id="IPR036388">
    <property type="entry name" value="WH-like_DNA-bd_sf"/>
</dbReference>
<dbReference type="SUPFAM" id="SSF53850">
    <property type="entry name" value="Periplasmic binding protein-like II"/>
    <property type="match status" value="1"/>
</dbReference>
<evidence type="ECO:0000313" key="7">
    <source>
        <dbReference type="EMBL" id="TSH97875.1"/>
    </source>
</evidence>
<dbReference type="Gene3D" id="1.10.10.10">
    <property type="entry name" value="Winged helix-like DNA-binding domain superfamily/Winged helix DNA-binding domain"/>
    <property type="match status" value="1"/>
</dbReference>
<dbReference type="PANTHER" id="PTHR30537:SF31">
    <property type="entry name" value="TRANSCRIPTIONAL REGULATOR, LYSR FAMILY"/>
    <property type="match status" value="1"/>
</dbReference>
<dbReference type="SUPFAM" id="SSF46785">
    <property type="entry name" value="Winged helix' DNA-binding domain"/>
    <property type="match status" value="1"/>
</dbReference>
<dbReference type="GO" id="GO:0043565">
    <property type="term" value="F:sequence-specific DNA binding"/>
    <property type="evidence" value="ECO:0007669"/>
    <property type="project" value="TreeGrafter"/>
</dbReference>
<dbReference type="Pfam" id="PF00126">
    <property type="entry name" value="HTH_1"/>
    <property type="match status" value="1"/>
</dbReference>
<dbReference type="Pfam" id="PF03466">
    <property type="entry name" value="LysR_substrate"/>
    <property type="match status" value="1"/>
</dbReference>
<sequence length="374" mass="40969">MYLRSWRILWIGEPAEVRKKRAALSAASQEPRNNMHDDASKLDRGTPGAVPARDLNDLYILAQVADLGGFSAAARALNLSKSHLSRRVAALEARLGLRLLQRSTRRLVPTEAGERYLAYCRAIAETAHEADQAMLDLLAEPTGPVTLASPIGLAQAVLPLILPGFMLAYPSVTVRVHLSNDVADLYRDRIDIALRVREVIDEEANVIARRFGTSELSLVAARSYLQAHGTPASPAELAAHATVGWNAGQTGFDAWRLYDRQGQAVDVVHQPRLISGDLQLLLEALKTGAGIGLMPDPLWRMADTEDRLVQILTDWRTPEGIVYGAYASRRGMSPAVRVLIDYLGEHLTPLLDHARDKTTPLSPLHSAVTRALQD</sequence>
<dbReference type="InterPro" id="IPR036390">
    <property type="entry name" value="WH_DNA-bd_sf"/>
</dbReference>
<keyword evidence="8" id="KW-1185">Reference proteome</keyword>
<protein>
    <submittedName>
        <fullName evidence="7">LysR family transcriptional regulator</fullName>
    </submittedName>
</protein>
<evidence type="ECO:0000256" key="3">
    <source>
        <dbReference type="ARBA" id="ARBA00023125"/>
    </source>
</evidence>
<dbReference type="EMBL" id="VLTJ01000007">
    <property type="protein sequence ID" value="TSH97875.1"/>
    <property type="molecule type" value="Genomic_DNA"/>
</dbReference>
<evidence type="ECO:0000256" key="4">
    <source>
        <dbReference type="ARBA" id="ARBA00023163"/>
    </source>
</evidence>
<evidence type="ECO:0000259" key="6">
    <source>
        <dbReference type="PROSITE" id="PS50931"/>
    </source>
</evidence>
<dbReference type="PROSITE" id="PS50931">
    <property type="entry name" value="HTH_LYSR"/>
    <property type="match status" value="1"/>
</dbReference>
<proteinExistence type="inferred from homology"/>
<dbReference type="GO" id="GO:0006351">
    <property type="term" value="P:DNA-templated transcription"/>
    <property type="evidence" value="ECO:0007669"/>
    <property type="project" value="TreeGrafter"/>
</dbReference>
<evidence type="ECO:0000313" key="8">
    <source>
        <dbReference type="Proteomes" id="UP000318405"/>
    </source>
</evidence>
<evidence type="ECO:0000256" key="1">
    <source>
        <dbReference type="ARBA" id="ARBA00009437"/>
    </source>
</evidence>
<dbReference type="InterPro" id="IPR058163">
    <property type="entry name" value="LysR-type_TF_proteobact-type"/>
</dbReference>
<comment type="caution">
    <text evidence="7">The sequence shown here is derived from an EMBL/GenBank/DDBJ whole genome shotgun (WGS) entry which is preliminary data.</text>
</comment>
<dbReference type="InterPro" id="IPR005119">
    <property type="entry name" value="LysR_subst-bd"/>
</dbReference>
<reference evidence="7 8" key="1">
    <citation type="submission" date="2019-07" db="EMBL/GenBank/DDBJ databases">
        <title>Qingshengfaniella alkalisoli gen. nov., sp. nov., isolated from saline soil.</title>
        <authorList>
            <person name="Xu L."/>
            <person name="Huang X.-X."/>
            <person name="Sun J.-Q."/>
        </authorList>
    </citation>
    <scope>NUCLEOTIDE SEQUENCE [LARGE SCALE GENOMIC DNA]</scope>
    <source>
        <strain evidence="7 8">DSM 27279</strain>
    </source>
</reference>
<gene>
    <name evidence="7" type="ORF">FOZ76_03530</name>
</gene>
<dbReference type="Gene3D" id="3.40.190.290">
    <property type="match status" value="1"/>
</dbReference>
<dbReference type="InterPro" id="IPR000847">
    <property type="entry name" value="LysR_HTH_N"/>
</dbReference>
<evidence type="ECO:0000256" key="2">
    <source>
        <dbReference type="ARBA" id="ARBA00023015"/>
    </source>
</evidence>
<evidence type="ECO:0000256" key="5">
    <source>
        <dbReference type="SAM" id="MobiDB-lite"/>
    </source>
</evidence>
<dbReference type="PRINTS" id="PR00039">
    <property type="entry name" value="HTHLYSR"/>
</dbReference>
<dbReference type="AlphaFoldDB" id="A0A556AZK2"/>
<comment type="similarity">
    <text evidence="1">Belongs to the LysR transcriptional regulatory family.</text>
</comment>
<dbReference type="GO" id="GO:0003700">
    <property type="term" value="F:DNA-binding transcription factor activity"/>
    <property type="evidence" value="ECO:0007669"/>
    <property type="project" value="InterPro"/>
</dbReference>
<feature type="compositionally biased region" description="Basic and acidic residues" evidence="5">
    <location>
        <begin position="33"/>
        <end position="44"/>
    </location>
</feature>
<dbReference type="OrthoDB" id="5671700at2"/>
<accession>A0A556AZK2</accession>
<keyword evidence="2" id="KW-0805">Transcription regulation</keyword>
<dbReference type="Proteomes" id="UP000318405">
    <property type="component" value="Unassembled WGS sequence"/>
</dbReference>
<keyword evidence="4" id="KW-0804">Transcription</keyword>
<dbReference type="FunFam" id="1.10.10.10:FF:000001">
    <property type="entry name" value="LysR family transcriptional regulator"/>
    <property type="match status" value="1"/>
</dbReference>
<keyword evidence="3" id="KW-0238">DNA-binding</keyword>
<dbReference type="PANTHER" id="PTHR30537">
    <property type="entry name" value="HTH-TYPE TRANSCRIPTIONAL REGULATOR"/>
    <property type="match status" value="1"/>
</dbReference>
<name>A0A556AZK2_9BURK</name>